<dbReference type="AlphaFoldDB" id="A0A7W6PR65"/>
<organism evidence="1 2">
    <name type="scientific">Rhizobium rhizoryzae</name>
    <dbReference type="NCBI Taxonomy" id="451876"/>
    <lineage>
        <taxon>Bacteria</taxon>
        <taxon>Pseudomonadati</taxon>
        <taxon>Pseudomonadota</taxon>
        <taxon>Alphaproteobacteria</taxon>
        <taxon>Hyphomicrobiales</taxon>
        <taxon>Rhizobiaceae</taxon>
        <taxon>Rhizobium/Agrobacterium group</taxon>
        <taxon>Rhizobium</taxon>
    </lineage>
</organism>
<proteinExistence type="predicted"/>
<accession>A0A7W6PR65</accession>
<dbReference type="RefSeq" id="WP_156379309.1">
    <property type="nucleotide sequence ID" value="NZ_CP049249.1"/>
</dbReference>
<sequence length="103" mass="11247">MLADIAAWFITLFLINPLQAEAQEQLQRANASAQTVQQFRQCIASEGPRLIERATNEPAWAIAAGTGLMIGWSSPLEYIDRNNENCASVVRLLQGGEGNTVES</sequence>
<reference evidence="1 2" key="1">
    <citation type="submission" date="2020-08" db="EMBL/GenBank/DDBJ databases">
        <title>Genomic Encyclopedia of Type Strains, Phase IV (KMG-IV): sequencing the most valuable type-strain genomes for metagenomic binning, comparative biology and taxonomic classification.</title>
        <authorList>
            <person name="Goeker M."/>
        </authorList>
    </citation>
    <scope>NUCLEOTIDE SEQUENCE [LARGE SCALE GENOMIC DNA]</scope>
    <source>
        <strain evidence="1 2">DSM 29514</strain>
    </source>
</reference>
<name>A0A7W6PR65_9HYPH</name>
<dbReference type="Proteomes" id="UP000519897">
    <property type="component" value="Unassembled WGS sequence"/>
</dbReference>
<comment type="caution">
    <text evidence="1">The sequence shown here is derived from an EMBL/GenBank/DDBJ whole genome shotgun (WGS) entry which is preliminary data.</text>
</comment>
<keyword evidence="2" id="KW-1185">Reference proteome</keyword>
<evidence type="ECO:0000313" key="1">
    <source>
        <dbReference type="EMBL" id="MBB4144238.1"/>
    </source>
</evidence>
<evidence type="ECO:0000313" key="2">
    <source>
        <dbReference type="Proteomes" id="UP000519897"/>
    </source>
</evidence>
<gene>
    <name evidence="1" type="ORF">GGQ72_002795</name>
</gene>
<protein>
    <submittedName>
        <fullName evidence="1">Uncharacterized protein</fullName>
    </submittedName>
</protein>
<dbReference type="EMBL" id="JACIEC010000003">
    <property type="protein sequence ID" value="MBB4144238.1"/>
    <property type="molecule type" value="Genomic_DNA"/>
</dbReference>